<accession>A0A1G2LB23</accession>
<feature type="region of interest" description="Disordered" evidence="1">
    <location>
        <begin position="30"/>
        <end position="59"/>
    </location>
</feature>
<evidence type="ECO:0000313" key="3">
    <source>
        <dbReference type="Proteomes" id="UP000176705"/>
    </source>
</evidence>
<sequence>MYRGIMYRGIAVSPAVSRAIPRAKRGWNAGGTVMKRNGDETTSRTEQRRLMASPLMHTL</sequence>
<gene>
    <name evidence="2" type="ORF">A3B37_00555</name>
</gene>
<reference evidence="2 3" key="1">
    <citation type="journal article" date="2016" name="Nat. Commun.">
        <title>Thousands of microbial genomes shed light on interconnected biogeochemical processes in an aquifer system.</title>
        <authorList>
            <person name="Anantharaman K."/>
            <person name="Brown C.T."/>
            <person name="Hug L.A."/>
            <person name="Sharon I."/>
            <person name="Castelle C.J."/>
            <person name="Probst A.J."/>
            <person name="Thomas B.C."/>
            <person name="Singh A."/>
            <person name="Wilkins M.J."/>
            <person name="Karaoz U."/>
            <person name="Brodie E.L."/>
            <person name="Williams K.H."/>
            <person name="Hubbard S.S."/>
            <person name="Banfield J.F."/>
        </authorList>
    </citation>
    <scope>NUCLEOTIDE SEQUENCE [LARGE SCALE GENOMIC DNA]</scope>
</reference>
<organism evidence="2 3">
    <name type="scientific">Candidatus Sungbacteria bacterium RIFCSPLOWO2_01_FULL_59_16</name>
    <dbReference type="NCBI Taxonomy" id="1802280"/>
    <lineage>
        <taxon>Bacteria</taxon>
        <taxon>Candidatus Sungiibacteriota</taxon>
    </lineage>
</organism>
<dbReference type="Proteomes" id="UP000176705">
    <property type="component" value="Unassembled WGS sequence"/>
</dbReference>
<proteinExistence type="predicted"/>
<dbReference type="EMBL" id="MHQS01000010">
    <property type="protein sequence ID" value="OHA08827.1"/>
    <property type="molecule type" value="Genomic_DNA"/>
</dbReference>
<comment type="caution">
    <text evidence="2">The sequence shown here is derived from an EMBL/GenBank/DDBJ whole genome shotgun (WGS) entry which is preliminary data.</text>
</comment>
<feature type="compositionally biased region" description="Basic and acidic residues" evidence="1">
    <location>
        <begin position="36"/>
        <end position="49"/>
    </location>
</feature>
<evidence type="ECO:0000313" key="2">
    <source>
        <dbReference type="EMBL" id="OHA08827.1"/>
    </source>
</evidence>
<protein>
    <submittedName>
        <fullName evidence="2">Uncharacterized protein</fullName>
    </submittedName>
</protein>
<evidence type="ECO:0000256" key="1">
    <source>
        <dbReference type="SAM" id="MobiDB-lite"/>
    </source>
</evidence>
<name>A0A1G2LB23_9BACT</name>
<dbReference type="STRING" id="1802280.A3B37_00555"/>
<dbReference type="AlphaFoldDB" id="A0A1G2LB23"/>